<protein>
    <recommendedName>
        <fullName evidence="3">F-box domain-containing protein</fullName>
    </recommendedName>
</protein>
<evidence type="ECO:0000313" key="1">
    <source>
        <dbReference type="EMBL" id="PIA12962.1"/>
    </source>
</evidence>
<dbReference type="Proteomes" id="UP000242474">
    <property type="component" value="Unassembled WGS sequence"/>
</dbReference>
<keyword evidence="2" id="KW-1185">Reference proteome</keyword>
<dbReference type="EMBL" id="KZ303554">
    <property type="protein sequence ID" value="PIA12962.1"/>
    <property type="molecule type" value="Genomic_DNA"/>
</dbReference>
<evidence type="ECO:0008006" key="3">
    <source>
        <dbReference type="Google" id="ProtNLM"/>
    </source>
</evidence>
<sequence>MSIPETLPSVIFLGILRYATYDIANGLQEWKRTLQLLGVCRSWRIQGQRYIYSYAFIGGKAKCYTPTVSTISTVTNIVLAKQINAVCIISTLSIVQHTDEEPLQLLRSIYNILDLQQKSWPQIKKLNFYARFTRISHSADINIYNEADNNLMCTIANAFIHNVPCINTIFLEARRPDASIGVFLEKIVCSYCIQLKSLSHTGQPRIKLSSAPCISHLLLHLCEDPRLWLPLANPCQLRHLNLYNASPALSRWFLTNGNSKSTVKFECLERLELSNIGLSSLHFQHTEEWVSSDIICQQPLVQFPRLKTLVLEGICLDACMLQHLLQPPLKTLYIYWWLIDLTEICISKLTFLDKLVIVCDINQVRNMEDFYQRTNSIFAITKGIKSVQLKIYMLCDIDVMRINWQHLDCLEICTAVSIETALILATRAPRLTHLKLNNLRPPEQKQLLNPKDLIEKLVQFNSKQMPSKIRTVSIKFRTNRFHSAQGLLVDALGTCLPKLEKICHTP</sequence>
<evidence type="ECO:0000313" key="2">
    <source>
        <dbReference type="Proteomes" id="UP000242474"/>
    </source>
</evidence>
<organism evidence="1 2">
    <name type="scientific">Coemansia reversa (strain ATCC 12441 / NRRL 1564)</name>
    <dbReference type="NCBI Taxonomy" id="763665"/>
    <lineage>
        <taxon>Eukaryota</taxon>
        <taxon>Fungi</taxon>
        <taxon>Fungi incertae sedis</taxon>
        <taxon>Zoopagomycota</taxon>
        <taxon>Kickxellomycotina</taxon>
        <taxon>Kickxellomycetes</taxon>
        <taxon>Kickxellales</taxon>
        <taxon>Kickxellaceae</taxon>
        <taxon>Coemansia</taxon>
    </lineage>
</organism>
<dbReference type="OrthoDB" id="5569337at2759"/>
<reference evidence="1 2" key="1">
    <citation type="journal article" date="2015" name="Genome Biol. Evol.">
        <title>Phylogenomic analyses indicate that early fungi evolved digesting cell walls of algal ancestors of land plants.</title>
        <authorList>
            <person name="Chang Y."/>
            <person name="Wang S."/>
            <person name="Sekimoto S."/>
            <person name="Aerts A.L."/>
            <person name="Choi C."/>
            <person name="Clum A."/>
            <person name="LaButti K.M."/>
            <person name="Lindquist E.A."/>
            <person name="Yee Ngan C."/>
            <person name="Ohm R.A."/>
            <person name="Salamov A.A."/>
            <person name="Grigoriev I.V."/>
            <person name="Spatafora J.W."/>
            <person name="Berbee M.L."/>
        </authorList>
    </citation>
    <scope>NUCLEOTIDE SEQUENCE [LARGE SCALE GENOMIC DNA]</scope>
    <source>
        <strain evidence="1 2">NRRL 1564</strain>
    </source>
</reference>
<dbReference type="AlphaFoldDB" id="A0A2G5B1S0"/>
<proteinExistence type="predicted"/>
<accession>A0A2G5B1S0</accession>
<name>A0A2G5B1S0_COERN</name>
<gene>
    <name evidence="1" type="ORF">COEREDRAFT_94837</name>
</gene>